<dbReference type="RefSeq" id="YP_010113902.1">
    <property type="nucleotide sequence ID" value="NC_055910.1"/>
</dbReference>
<accession>A0A873WQ42</accession>
<proteinExistence type="predicted"/>
<dbReference type="Proteomes" id="UP000663042">
    <property type="component" value="Segment"/>
</dbReference>
<keyword evidence="2" id="KW-1185">Reference proteome</keyword>
<sequence>MENQNQNQIITIDTADIQVGLSMIEQEQLFMFLAKCREARQYRGQTPLQGIFVRVEDPSFDDVVSVYQSHHPMPEDSQNADN</sequence>
<name>A0A873WQ42_9CAUD</name>
<evidence type="ECO:0000313" key="2">
    <source>
        <dbReference type="Proteomes" id="UP000663042"/>
    </source>
</evidence>
<dbReference type="GeneID" id="65132462"/>
<protein>
    <submittedName>
        <fullName evidence="1">Uncharacterized protein</fullName>
    </submittedName>
</protein>
<organism evidence="1 2">
    <name type="scientific">Providencia phage PSTCR5</name>
    <dbReference type="NCBI Taxonomy" id="2783547"/>
    <lineage>
        <taxon>Viruses</taxon>
        <taxon>Duplodnaviria</taxon>
        <taxon>Heunggongvirae</taxon>
        <taxon>Uroviricota</taxon>
        <taxon>Caudoviricetes</taxon>
        <taxon>Demerecviridae</taxon>
        <taxon>Priunavirus</taxon>
        <taxon>Priunavirus PSTCR5</taxon>
    </lineage>
</organism>
<dbReference type="KEGG" id="vg:65132462"/>
<evidence type="ECO:0000313" key="1">
    <source>
        <dbReference type="EMBL" id="QPB12115.1"/>
    </source>
</evidence>
<dbReference type="EMBL" id="MW057857">
    <property type="protein sequence ID" value="QPB12115.1"/>
    <property type="molecule type" value="Genomic_DNA"/>
</dbReference>
<reference evidence="1 2" key="1">
    <citation type="submission" date="2020-10" db="EMBL/GenBank/DDBJ databases">
        <title>Novel bacteriophages targeting Providencia spp. as potential agents for phage therapy.</title>
        <authorList>
            <person name="Rakov C."/>
            <person name="Alkalay-Oren S."/>
            <person name="Coppenhagen-Glazer S."/>
            <person name="Hazan R."/>
        </authorList>
    </citation>
    <scope>NUCLEOTIDE SEQUENCE [LARGE SCALE GENOMIC DNA]</scope>
</reference>